<dbReference type="AlphaFoldDB" id="A0A256F4D1"/>
<protein>
    <submittedName>
        <fullName evidence="1">Uncharacterized protein</fullName>
    </submittedName>
</protein>
<keyword evidence="2" id="KW-1185">Reference proteome</keyword>
<evidence type="ECO:0000313" key="2">
    <source>
        <dbReference type="Proteomes" id="UP000216345"/>
    </source>
</evidence>
<accession>A0A256F4D1</accession>
<name>A0A256F4D1_9HYPH</name>
<dbReference type="EMBL" id="NNRK01000034">
    <property type="protein sequence ID" value="OYR09600.1"/>
    <property type="molecule type" value="Genomic_DNA"/>
</dbReference>
<dbReference type="Proteomes" id="UP000216345">
    <property type="component" value="Unassembled WGS sequence"/>
</dbReference>
<gene>
    <name evidence="1" type="ORF">CEV32_2030</name>
</gene>
<comment type="caution">
    <text evidence="1">The sequence shown here is derived from an EMBL/GenBank/DDBJ whole genome shotgun (WGS) entry which is preliminary data.</text>
</comment>
<organism evidence="1 2">
    <name type="scientific">Brucella rhizosphaerae</name>
    <dbReference type="NCBI Taxonomy" id="571254"/>
    <lineage>
        <taxon>Bacteria</taxon>
        <taxon>Pseudomonadati</taxon>
        <taxon>Pseudomonadota</taxon>
        <taxon>Alphaproteobacteria</taxon>
        <taxon>Hyphomicrobiales</taxon>
        <taxon>Brucellaceae</taxon>
        <taxon>Brucella/Ochrobactrum group</taxon>
        <taxon>Brucella</taxon>
    </lineage>
</organism>
<evidence type="ECO:0000313" key="1">
    <source>
        <dbReference type="EMBL" id="OYR09600.1"/>
    </source>
</evidence>
<proteinExistence type="predicted"/>
<sequence>MGMIILHIHPWIRHKLVAISSKIERAVAHCLLTLIYAVAN</sequence>
<reference evidence="1 2" key="1">
    <citation type="submission" date="2017-07" db="EMBL/GenBank/DDBJ databases">
        <title>Phylogenetic study on the rhizospheric bacterium Ochrobactrum sp. A44.</title>
        <authorList>
            <person name="Krzyzanowska D.M."/>
            <person name="Ossowicki A."/>
            <person name="Rajewska M."/>
            <person name="Maciag T."/>
            <person name="Kaczynski Z."/>
            <person name="Czerwicka M."/>
            <person name="Jafra S."/>
        </authorList>
    </citation>
    <scope>NUCLEOTIDE SEQUENCE [LARGE SCALE GENOMIC DNA]</scope>
    <source>
        <strain evidence="1 2">PR17</strain>
    </source>
</reference>